<dbReference type="InterPro" id="IPR002182">
    <property type="entry name" value="NB-ARC"/>
</dbReference>
<dbReference type="InterPro" id="IPR027417">
    <property type="entry name" value="P-loop_NTPase"/>
</dbReference>
<dbReference type="GO" id="GO:0043531">
    <property type="term" value="F:ADP binding"/>
    <property type="evidence" value="ECO:0007669"/>
    <property type="project" value="InterPro"/>
</dbReference>
<feature type="domain" description="NB-ARC" evidence="1">
    <location>
        <begin position="61"/>
        <end position="203"/>
    </location>
</feature>
<dbReference type="SUPFAM" id="SSF52540">
    <property type="entry name" value="P-loop containing nucleoside triphosphate hydrolases"/>
    <property type="match status" value="1"/>
</dbReference>
<evidence type="ECO:0000259" key="2">
    <source>
        <dbReference type="Pfam" id="PF25000"/>
    </source>
</evidence>
<dbReference type="PANTHER" id="PTHR46082">
    <property type="entry name" value="ATP/GTP-BINDING PROTEIN-RELATED"/>
    <property type="match status" value="1"/>
</dbReference>
<dbReference type="Gene3D" id="3.40.50.300">
    <property type="entry name" value="P-loop containing nucleotide triphosphate hydrolases"/>
    <property type="match status" value="1"/>
</dbReference>
<evidence type="ECO:0000259" key="1">
    <source>
        <dbReference type="Pfam" id="PF00931"/>
    </source>
</evidence>
<organism evidence="3 4">
    <name type="scientific">Paraphaeosphaeria sporulosa</name>
    <dbReference type="NCBI Taxonomy" id="1460663"/>
    <lineage>
        <taxon>Eukaryota</taxon>
        <taxon>Fungi</taxon>
        <taxon>Dikarya</taxon>
        <taxon>Ascomycota</taxon>
        <taxon>Pezizomycotina</taxon>
        <taxon>Dothideomycetes</taxon>
        <taxon>Pleosporomycetidae</taxon>
        <taxon>Pleosporales</taxon>
        <taxon>Massarineae</taxon>
        <taxon>Didymosphaeriaceae</taxon>
        <taxon>Paraphaeosphaeria</taxon>
    </lineage>
</organism>
<gene>
    <name evidence="3" type="ORF">CC84DRAFT_1218296</name>
</gene>
<sequence length="569" mass="63819">MNSGIAFGDDNNGFQAGTINGPVQASFYYATAQPETPPEPSIVIPFGCDDDFVERGTILEDLRTRCTASNSWTALVGLGGVGKSQLAIEHAYRTHAQSPETWVFWAHASNAARFEQSYRDIADRVKLAGRQDPQANIFKLVHDWLQGCKHRWLLVLDNVDDAGFLVERPAGNPKTGARPLRGYIPHCDRGSVLVTTRNKEAALKLVELRDIVAIRPMDMYSARALLHKKLGTQADSSSIAELATALEYMPLAIVQAAAYILQRSPRYSVVRYLDDYRKNERKRTSLLKFDDGQLRRDWEATNSIIVTWQISFEYIQQTRPSAAELLSLMSFFDRQGIPEELLRHRGKQENNDGDQQGPTRVADIDVEEDDVSQSSTSVESDEDTFEDDVVALRNFCFVSDEIGGTSFEMHALVQLATRTWLAANSRLERWKQQFIGKLNAAFPTGAYENWAVCGPLFAHVKAAAEQRPKDERVLIEWAALLYHAAWYAEQRGNVAEARELAMASLKTRQKVLGEEHEDTLRSVAMVGLVYKLGGRWDDAEMLEVQVMETHKKKLGADHPSTLTSINNLA</sequence>
<keyword evidence="4" id="KW-1185">Reference proteome</keyword>
<dbReference type="RefSeq" id="XP_018035249.1">
    <property type="nucleotide sequence ID" value="XM_018182986.1"/>
</dbReference>
<feature type="domain" description="DUF7779" evidence="2">
    <location>
        <begin position="316"/>
        <end position="422"/>
    </location>
</feature>
<dbReference type="InterPro" id="IPR056681">
    <property type="entry name" value="DUF7779"/>
</dbReference>
<proteinExistence type="predicted"/>
<dbReference type="PANTHER" id="PTHR46082:SF6">
    <property type="entry name" value="AAA+ ATPASE DOMAIN-CONTAINING PROTEIN-RELATED"/>
    <property type="match status" value="1"/>
</dbReference>
<dbReference type="InterPro" id="IPR011990">
    <property type="entry name" value="TPR-like_helical_dom_sf"/>
</dbReference>
<dbReference type="Pfam" id="PF13424">
    <property type="entry name" value="TPR_12"/>
    <property type="match status" value="1"/>
</dbReference>
<dbReference type="OrthoDB" id="20872at2759"/>
<dbReference type="AlphaFoldDB" id="A0A177CAZ2"/>
<evidence type="ECO:0000313" key="4">
    <source>
        <dbReference type="Proteomes" id="UP000077069"/>
    </source>
</evidence>
<dbReference type="InParanoid" id="A0A177CAZ2"/>
<dbReference type="EMBL" id="KV441553">
    <property type="protein sequence ID" value="OAG04884.1"/>
    <property type="molecule type" value="Genomic_DNA"/>
</dbReference>
<reference evidence="3 4" key="1">
    <citation type="submission" date="2016-05" db="EMBL/GenBank/DDBJ databases">
        <title>Comparative analysis of secretome profiles of manganese(II)-oxidizing ascomycete fungi.</title>
        <authorList>
            <consortium name="DOE Joint Genome Institute"/>
            <person name="Zeiner C.A."/>
            <person name="Purvine S.O."/>
            <person name="Zink E.M."/>
            <person name="Wu S."/>
            <person name="Pasa-Tolic L."/>
            <person name="Chaput D.L."/>
            <person name="Haridas S."/>
            <person name="Grigoriev I.V."/>
            <person name="Santelli C.M."/>
            <person name="Hansel C.M."/>
        </authorList>
    </citation>
    <scope>NUCLEOTIDE SEQUENCE [LARGE SCALE GENOMIC DNA]</scope>
    <source>
        <strain evidence="3 4">AP3s5-JAC2a</strain>
    </source>
</reference>
<dbReference type="Gene3D" id="1.25.40.10">
    <property type="entry name" value="Tetratricopeptide repeat domain"/>
    <property type="match status" value="1"/>
</dbReference>
<dbReference type="Pfam" id="PF25000">
    <property type="entry name" value="DUF7779"/>
    <property type="match status" value="1"/>
</dbReference>
<name>A0A177CAZ2_9PLEO</name>
<dbReference type="Proteomes" id="UP000077069">
    <property type="component" value="Unassembled WGS sequence"/>
</dbReference>
<accession>A0A177CAZ2</accession>
<dbReference type="SUPFAM" id="SSF48452">
    <property type="entry name" value="TPR-like"/>
    <property type="match status" value="1"/>
</dbReference>
<dbReference type="InterPro" id="IPR053137">
    <property type="entry name" value="NLR-like"/>
</dbReference>
<feature type="non-terminal residue" evidence="3">
    <location>
        <position position="569"/>
    </location>
</feature>
<dbReference type="STRING" id="1460663.A0A177CAZ2"/>
<dbReference type="Pfam" id="PF00931">
    <property type="entry name" value="NB-ARC"/>
    <property type="match status" value="1"/>
</dbReference>
<protein>
    <submittedName>
        <fullName evidence="3">Uncharacterized protein</fullName>
    </submittedName>
</protein>
<evidence type="ECO:0000313" key="3">
    <source>
        <dbReference type="EMBL" id="OAG04884.1"/>
    </source>
</evidence>
<dbReference type="GeneID" id="28766472"/>